<evidence type="ECO:0000313" key="10">
    <source>
        <dbReference type="EMBL" id="KUF42431.1"/>
    </source>
</evidence>
<evidence type="ECO:0000256" key="3">
    <source>
        <dbReference type="ARBA" id="ARBA00022676"/>
    </source>
</evidence>
<dbReference type="AlphaFoldDB" id="A0A0W7Z5N4"/>
<evidence type="ECO:0000256" key="5">
    <source>
        <dbReference type="ARBA" id="ARBA00022692"/>
    </source>
</evidence>
<feature type="transmembrane region" description="Helical" evidence="8">
    <location>
        <begin position="259"/>
        <end position="278"/>
    </location>
</feature>
<feature type="transmembrane region" description="Helical" evidence="8">
    <location>
        <begin position="208"/>
        <end position="229"/>
    </location>
</feature>
<feature type="transmembrane region" description="Helical" evidence="8">
    <location>
        <begin position="366"/>
        <end position="386"/>
    </location>
</feature>
<organism evidence="10 11">
    <name type="scientific">Comamonas kerstersii</name>
    <dbReference type="NCBI Taxonomy" id="225992"/>
    <lineage>
        <taxon>Bacteria</taxon>
        <taxon>Pseudomonadati</taxon>
        <taxon>Pseudomonadota</taxon>
        <taxon>Betaproteobacteria</taxon>
        <taxon>Burkholderiales</taxon>
        <taxon>Comamonadaceae</taxon>
        <taxon>Comamonas</taxon>
    </lineage>
</organism>
<feature type="transmembrane region" description="Helical" evidence="8">
    <location>
        <begin position="305"/>
        <end position="326"/>
    </location>
</feature>
<evidence type="ECO:0000256" key="4">
    <source>
        <dbReference type="ARBA" id="ARBA00022679"/>
    </source>
</evidence>
<evidence type="ECO:0000256" key="8">
    <source>
        <dbReference type="SAM" id="Phobius"/>
    </source>
</evidence>
<reference evidence="10 11" key="1">
    <citation type="submission" date="2015-12" db="EMBL/GenBank/DDBJ databases">
        <title>Complete genome sequence of a multi-drug resistant strain Acidovorax sp. 12322-1.</title>
        <authorList>
            <person name="Ming D."/>
            <person name="Wang M."/>
            <person name="Hu S."/>
            <person name="Zhou Y."/>
            <person name="Jiang T."/>
        </authorList>
    </citation>
    <scope>NUCLEOTIDE SEQUENCE [LARGE SCALE GENOMIC DNA]</scope>
    <source>
        <strain evidence="10 11">12322-1</strain>
    </source>
</reference>
<keyword evidence="7 8" id="KW-0472">Membrane</keyword>
<keyword evidence="6 8" id="KW-1133">Transmembrane helix</keyword>
<keyword evidence="4 10" id="KW-0808">Transferase</keyword>
<gene>
    <name evidence="10" type="ORF">AS359_12090</name>
</gene>
<evidence type="ECO:0000313" key="11">
    <source>
        <dbReference type="Proteomes" id="UP000053300"/>
    </source>
</evidence>
<dbReference type="PANTHER" id="PTHR33908:SF9">
    <property type="entry name" value="BLL5595 PROTEIN"/>
    <property type="match status" value="1"/>
</dbReference>
<comment type="caution">
    <text evidence="10">The sequence shown here is derived from an EMBL/GenBank/DDBJ whole genome shotgun (WGS) entry which is preliminary data.</text>
</comment>
<dbReference type="InterPro" id="IPR038731">
    <property type="entry name" value="RgtA/B/C-like"/>
</dbReference>
<proteinExistence type="predicted"/>
<dbReference type="PANTHER" id="PTHR33908">
    <property type="entry name" value="MANNOSYLTRANSFERASE YKCB-RELATED"/>
    <property type="match status" value="1"/>
</dbReference>
<feature type="transmembrane region" description="Helical" evidence="8">
    <location>
        <begin position="20"/>
        <end position="38"/>
    </location>
</feature>
<dbReference type="STRING" id="225992.B5M06_04520"/>
<dbReference type="InterPro" id="IPR050297">
    <property type="entry name" value="LipidA_mod_glycosyltrf_83"/>
</dbReference>
<keyword evidence="2" id="KW-1003">Cell membrane</keyword>
<evidence type="ECO:0000256" key="2">
    <source>
        <dbReference type="ARBA" id="ARBA00022475"/>
    </source>
</evidence>
<feature type="transmembrane region" description="Helical" evidence="8">
    <location>
        <begin position="84"/>
        <end position="102"/>
    </location>
</feature>
<dbReference type="GO" id="GO:0009103">
    <property type="term" value="P:lipopolysaccharide biosynthetic process"/>
    <property type="evidence" value="ECO:0007669"/>
    <property type="project" value="UniProtKB-ARBA"/>
</dbReference>
<dbReference type="Proteomes" id="UP000053300">
    <property type="component" value="Unassembled WGS sequence"/>
</dbReference>
<dbReference type="RefSeq" id="WP_058879483.1">
    <property type="nucleotide sequence ID" value="NZ_CAUCIF010000009.1"/>
</dbReference>
<dbReference type="GO" id="GO:0005886">
    <property type="term" value="C:plasma membrane"/>
    <property type="evidence" value="ECO:0007669"/>
    <property type="project" value="UniProtKB-SubCell"/>
</dbReference>
<feature type="transmembrane region" description="Helical" evidence="8">
    <location>
        <begin position="168"/>
        <end position="196"/>
    </location>
</feature>
<accession>A0A0W7Z5N4</accession>
<evidence type="ECO:0000256" key="1">
    <source>
        <dbReference type="ARBA" id="ARBA00004651"/>
    </source>
</evidence>
<name>A0A0W7Z5N4_9BURK</name>
<dbReference type="EMBL" id="LPXH01000014">
    <property type="protein sequence ID" value="KUF42431.1"/>
    <property type="molecule type" value="Genomic_DNA"/>
</dbReference>
<feature type="transmembrane region" description="Helical" evidence="8">
    <location>
        <begin position="108"/>
        <end position="128"/>
    </location>
</feature>
<sequence>MQTPSPTTSTFPPPSGRQTAWLIAMACLVWACSSWISGGNLDSYNDMLENYAWSQPFLWGTHKHPPFFAWVVGTWFTVFPNTDWAYRLLSYTNVAVGLWGVVSLGRRLGLGGLAHWGALLLLWSFPYTSLAGKFNANSQLLSLWPWAAALLLASWQEKGWRGVWFSTWLGIVAAACMLSKYYSGVFLAGFLLPIFLHRDGRQWLLTPRPYLALLVFALALSPHVAWMAGHDWAPIGYAMDQGGGDVVWRYVLRFTLSPLFYWLPAWLAVCAVYACLSARMQQQSCLRTFGSYLWRSWMPHGWDDVLYWLALTPWLLTLLCGMFGVAELSTPWAIPIGYAFALLWLRNLHTLAPSVTAQVLTKLRRAWWPVVALVAVLGLVVAIVNAQKSDKGYYRPTEDAAQQILKQWQERNPQQQLAWVGGDWAENAMIAFYAMPGLQTVPYMPDSFPAQLAGLGDWRSKNGLLLCPLGPVANNPDIPDTACMQEATQWLAAQGLTAAPQVLTVERSGWRFPKPVPFRYAVFDVPAASTASKEVQ</sequence>
<feature type="domain" description="Glycosyltransferase RgtA/B/C/D-like" evidence="9">
    <location>
        <begin position="63"/>
        <end position="226"/>
    </location>
</feature>
<dbReference type="Pfam" id="PF13231">
    <property type="entry name" value="PMT_2"/>
    <property type="match status" value="1"/>
</dbReference>
<keyword evidence="11" id="KW-1185">Reference proteome</keyword>
<evidence type="ECO:0000256" key="6">
    <source>
        <dbReference type="ARBA" id="ARBA00022989"/>
    </source>
</evidence>
<evidence type="ECO:0000256" key="7">
    <source>
        <dbReference type="ARBA" id="ARBA00023136"/>
    </source>
</evidence>
<comment type="subcellular location">
    <subcellularLocation>
        <location evidence="1">Cell membrane</location>
        <topology evidence="1">Multi-pass membrane protein</topology>
    </subcellularLocation>
</comment>
<evidence type="ECO:0000259" key="9">
    <source>
        <dbReference type="Pfam" id="PF13231"/>
    </source>
</evidence>
<protein>
    <submittedName>
        <fullName evidence="10">Glycosyl transferase</fullName>
    </submittedName>
</protein>
<dbReference type="GO" id="GO:0016763">
    <property type="term" value="F:pentosyltransferase activity"/>
    <property type="evidence" value="ECO:0007669"/>
    <property type="project" value="TreeGrafter"/>
</dbReference>
<keyword evidence="3" id="KW-0328">Glycosyltransferase</keyword>
<keyword evidence="5 8" id="KW-0812">Transmembrane</keyword>